<feature type="compositionally biased region" description="Low complexity" evidence="1">
    <location>
        <begin position="254"/>
        <end position="264"/>
    </location>
</feature>
<evidence type="ECO:0000313" key="4">
    <source>
        <dbReference type="EMBL" id="CAD5205579.1"/>
    </source>
</evidence>
<evidence type="ECO:0000256" key="1">
    <source>
        <dbReference type="SAM" id="MobiDB-lite"/>
    </source>
</evidence>
<feature type="chain" id="PRO_5036408185" description="DOMON domain-containing protein" evidence="3">
    <location>
        <begin position="18"/>
        <end position="329"/>
    </location>
</feature>
<dbReference type="EMBL" id="CAJFCW020000001">
    <property type="protein sequence ID" value="CAG9078162.1"/>
    <property type="molecule type" value="Genomic_DNA"/>
</dbReference>
<keyword evidence="2" id="KW-0812">Transmembrane</keyword>
<protein>
    <recommendedName>
        <fullName evidence="6">DOMON domain-containing protein</fullName>
    </recommendedName>
</protein>
<feature type="transmembrane region" description="Helical" evidence="2">
    <location>
        <begin position="214"/>
        <end position="235"/>
    </location>
</feature>
<proteinExistence type="predicted"/>
<dbReference type="Proteomes" id="UP000614601">
    <property type="component" value="Unassembled WGS sequence"/>
</dbReference>
<accession>A0A811JQM9</accession>
<feature type="region of interest" description="Disordered" evidence="1">
    <location>
        <begin position="247"/>
        <end position="329"/>
    </location>
</feature>
<evidence type="ECO:0008006" key="6">
    <source>
        <dbReference type="Google" id="ProtNLM"/>
    </source>
</evidence>
<dbReference type="EMBL" id="CAJFDH010000001">
    <property type="protein sequence ID" value="CAD5205579.1"/>
    <property type="molecule type" value="Genomic_DNA"/>
</dbReference>
<keyword evidence="5" id="KW-1185">Reference proteome</keyword>
<name>A0A811JQM9_9BILA</name>
<gene>
    <name evidence="4" type="ORF">BOKJ2_LOCUS263</name>
</gene>
<comment type="caution">
    <text evidence="4">The sequence shown here is derived from an EMBL/GenBank/DDBJ whole genome shotgun (WGS) entry which is preliminary data.</text>
</comment>
<evidence type="ECO:0000313" key="5">
    <source>
        <dbReference type="Proteomes" id="UP000614601"/>
    </source>
</evidence>
<feature type="signal peptide" evidence="3">
    <location>
        <begin position="1"/>
        <end position="17"/>
    </location>
</feature>
<feature type="compositionally biased region" description="Basic and acidic residues" evidence="1">
    <location>
        <begin position="265"/>
        <end position="293"/>
    </location>
</feature>
<reference evidence="4" key="1">
    <citation type="submission" date="2020-09" db="EMBL/GenBank/DDBJ databases">
        <authorList>
            <person name="Kikuchi T."/>
        </authorList>
    </citation>
    <scope>NUCLEOTIDE SEQUENCE</scope>
    <source>
        <strain evidence="4">SH1</strain>
    </source>
</reference>
<keyword evidence="3" id="KW-0732">Signal</keyword>
<evidence type="ECO:0000256" key="2">
    <source>
        <dbReference type="SAM" id="Phobius"/>
    </source>
</evidence>
<dbReference type="Proteomes" id="UP000783686">
    <property type="component" value="Unassembled WGS sequence"/>
</dbReference>
<organism evidence="4 5">
    <name type="scientific">Bursaphelenchus okinawaensis</name>
    <dbReference type="NCBI Taxonomy" id="465554"/>
    <lineage>
        <taxon>Eukaryota</taxon>
        <taxon>Metazoa</taxon>
        <taxon>Ecdysozoa</taxon>
        <taxon>Nematoda</taxon>
        <taxon>Chromadorea</taxon>
        <taxon>Rhabditida</taxon>
        <taxon>Tylenchina</taxon>
        <taxon>Tylenchomorpha</taxon>
        <taxon>Aphelenchoidea</taxon>
        <taxon>Aphelenchoididae</taxon>
        <taxon>Bursaphelenchus</taxon>
    </lineage>
</organism>
<sequence length="329" mass="36773">MGLWLLITVSLIVNINADNDCKLTYVSNKLRVSNAKCREFNIHTTMDRTNNFGFFVSGILRPKHDTNVTFSFGNQNCTALHIRHASNDHGSSIWVSGGENNVTTTTEVKVEKVEVRFITESLVEVTAPGQGSPLRYNVPCGLHETIEGLSRTVAVQVVYGGEDKTNPVIVEFFAGISSISVINAEDHSKHKAGHHIRKAKYYASENTDSWQYPLIYLAALFCLMICLGCTIGLYYRKRMWTTERMKQAEEEAKNNQNPQQQQPKSTKESTKKPPEKEKSEESSKKSRSKEEISGSKSRKGSRESVNSKSTQSSESTANEPKSGDSKARR</sequence>
<dbReference type="AlphaFoldDB" id="A0A811JQM9"/>
<feature type="compositionally biased region" description="Polar residues" evidence="1">
    <location>
        <begin position="306"/>
        <end position="319"/>
    </location>
</feature>
<evidence type="ECO:0000256" key="3">
    <source>
        <dbReference type="SAM" id="SignalP"/>
    </source>
</evidence>
<keyword evidence="2" id="KW-1133">Transmembrane helix</keyword>
<keyword evidence="2" id="KW-0472">Membrane</keyword>